<proteinExistence type="predicted"/>
<protein>
    <submittedName>
        <fullName evidence="5">Lrp/AsnC family transcriptional regulator</fullName>
    </submittedName>
</protein>
<dbReference type="SUPFAM" id="SSF54909">
    <property type="entry name" value="Dimeric alpha+beta barrel"/>
    <property type="match status" value="1"/>
</dbReference>
<dbReference type="Pfam" id="PF13404">
    <property type="entry name" value="HTH_AsnC-type"/>
    <property type="match status" value="1"/>
</dbReference>
<keyword evidence="1" id="KW-0805">Transcription regulation</keyword>
<dbReference type="Pfam" id="PF13412">
    <property type="entry name" value="HTH_24"/>
    <property type="match status" value="1"/>
</dbReference>
<evidence type="ECO:0000256" key="3">
    <source>
        <dbReference type="ARBA" id="ARBA00023163"/>
    </source>
</evidence>
<dbReference type="InterPro" id="IPR036388">
    <property type="entry name" value="WH-like_DNA-bd_sf"/>
</dbReference>
<evidence type="ECO:0000313" key="6">
    <source>
        <dbReference type="Proteomes" id="UP000515663"/>
    </source>
</evidence>
<dbReference type="Proteomes" id="UP000515663">
    <property type="component" value="Chromosome"/>
</dbReference>
<dbReference type="InterPro" id="IPR036390">
    <property type="entry name" value="WH_DNA-bd_sf"/>
</dbReference>
<dbReference type="AlphaFoldDB" id="A0A7D7LVV9"/>
<keyword evidence="2" id="KW-0238">DNA-binding</keyword>
<dbReference type="Gene3D" id="1.10.10.10">
    <property type="entry name" value="Winged helix-like DNA-binding domain superfamily/Winged helix DNA-binding domain"/>
    <property type="match status" value="2"/>
</dbReference>
<dbReference type="Pfam" id="PF01037">
    <property type="entry name" value="AsnC_trans_reg"/>
    <property type="match status" value="1"/>
</dbReference>
<dbReference type="PANTHER" id="PTHR30154:SF34">
    <property type="entry name" value="TRANSCRIPTIONAL REGULATOR AZLB"/>
    <property type="match status" value="1"/>
</dbReference>
<evidence type="ECO:0000313" key="5">
    <source>
        <dbReference type="EMBL" id="QMT00958.1"/>
    </source>
</evidence>
<evidence type="ECO:0000259" key="4">
    <source>
        <dbReference type="PROSITE" id="PS50956"/>
    </source>
</evidence>
<dbReference type="PROSITE" id="PS50956">
    <property type="entry name" value="HTH_ASNC_2"/>
    <property type="match status" value="2"/>
</dbReference>
<dbReference type="GO" id="GO:0005829">
    <property type="term" value="C:cytosol"/>
    <property type="evidence" value="ECO:0007669"/>
    <property type="project" value="TreeGrafter"/>
</dbReference>
<dbReference type="SUPFAM" id="SSF46785">
    <property type="entry name" value="Winged helix' DNA-binding domain"/>
    <property type="match status" value="2"/>
</dbReference>
<dbReference type="InterPro" id="IPR019887">
    <property type="entry name" value="Tscrpt_reg_AsnC/Lrp_C"/>
</dbReference>
<organism evidence="5 6">
    <name type="scientific">Gordonia jinghuaiqii</name>
    <dbReference type="NCBI Taxonomy" id="2758710"/>
    <lineage>
        <taxon>Bacteria</taxon>
        <taxon>Bacillati</taxon>
        <taxon>Actinomycetota</taxon>
        <taxon>Actinomycetes</taxon>
        <taxon>Mycobacteriales</taxon>
        <taxon>Gordoniaceae</taxon>
        <taxon>Gordonia</taxon>
    </lineage>
</organism>
<dbReference type="Gene3D" id="3.30.70.920">
    <property type="match status" value="1"/>
</dbReference>
<dbReference type="SMART" id="SM00344">
    <property type="entry name" value="HTH_ASNC"/>
    <property type="match status" value="2"/>
</dbReference>
<dbReference type="PRINTS" id="PR00033">
    <property type="entry name" value="HTHASNC"/>
</dbReference>
<evidence type="ECO:0000256" key="2">
    <source>
        <dbReference type="ARBA" id="ARBA00023125"/>
    </source>
</evidence>
<feature type="domain" description="HTH asnC-type" evidence="4">
    <location>
        <begin position="204"/>
        <end position="257"/>
    </location>
</feature>
<evidence type="ECO:0000256" key="1">
    <source>
        <dbReference type="ARBA" id="ARBA00023015"/>
    </source>
</evidence>
<dbReference type="PANTHER" id="PTHR30154">
    <property type="entry name" value="LEUCINE-RESPONSIVE REGULATORY PROTEIN"/>
    <property type="match status" value="1"/>
</dbReference>
<reference evidence="6" key="1">
    <citation type="submission" date="2020-07" db="EMBL/GenBank/DDBJ databases">
        <title>novel species isolated from the respiratory tract of Marmot.</title>
        <authorList>
            <person name="Zhang G."/>
        </authorList>
    </citation>
    <scope>NUCLEOTIDE SEQUENCE [LARGE SCALE GENOMIC DNA]</scope>
    <source>
        <strain evidence="6">686</strain>
    </source>
</reference>
<dbReference type="InterPro" id="IPR000485">
    <property type="entry name" value="AsnC-type_HTH_dom"/>
</dbReference>
<sequence length="350" mass="37999">MDDTDGTILRALQVSPRASFRQLGEVAGISEQTAARRYQALRRSGVMRVVGIIRPAVRGQSEWVARVRCRPDRLEPLAASLARRREVGFAYVVSGGAEIVCVIRAPMGALGHDVLLNALSTRAAVIDVRVDLVLHAFDVGMPASRWTGFGGGLTAESLALLASHAPVEDAALEDAVEEDADSDGTARDQQPSGIARLTDDDAPLIDALTQDGRLPHRELARICGWTVGRVRRRLRTLERGGALRYDVEILPERLGFRLSATLWLTVAPTALDRVGTALAAHDEVAFVAAISGEHNLMVAVICRDTEDFYRYLRTEVAAAEGITGYSVSIRVRRLKQNASLVVQGRLIQPV</sequence>
<dbReference type="KEGG" id="gji:H1R19_19140"/>
<dbReference type="InterPro" id="IPR011008">
    <property type="entry name" value="Dimeric_a/b-barrel"/>
</dbReference>
<dbReference type="EMBL" id="CP059491">
    <property type="protein sequence ID" value="QMT00958.1"/>
    <property type="molecule type" value="Genomic_DNA"/>
</dbReference>
<dbReference type="GO" id="GO:0043565">
    <property type="term" value="F:sequence-specific DNA binding"/>
    <property type="evidence" value="ECO:0007669"/>
    <property type="project" value="InterPro"/>
</dbReference>
<keyword evidence="6" id="KW-1185">Reference proteome</keyword>
<feature type="domain" description="HTH asnC-type" evidence="4">
    <location>
        <begin position="1"/>
        <end position="61"/>
    </location>
</feature>
<gene>
    <name evidence="5" type="ORF">H1R19_19140</name>
</gene>
<dbReference type="InterPro" id="IPR019888">
    <property type="entry name" value="Tscrpt_reg_AsnC-like"/>
</dbReference>
<dbReference type="GO" id="GO:0043200">
    <property type="term" value="P:response to amino acid"/>
    <property type="evidence" value="ECO:0007669"/>
    <property type="project" value="TreeGrafter"/>
</dbReference>
<keyword evidence="3" id="KW-0804">Transcription</keyword>
<dbReference type="RefSeq" id="WP_219849826.1">
    <property type="nucleotide sequence ID" value="NZ_CP059491.1"/>
</dbReference>
<accession>A0A7D7LVV9</accession>
<name>A0A7D7LVV9_9ACTN</name>